<dbReference type="CDD" id="cd03784">
    <property type="entry name" value="GT1_Gtf-like"/>
    <property type="match status" value="1"/>
</dbReference>
<dbReference type="AlphaFoldDB" id="A0A1W7R8H2"/>
<dbReference type="SUPFAM" id="SSF53756">
    <property type="entry name" value="UDP-Glycosyltransferase/glycogen phosphorylase"/>
    <property type="match status" value="1"/>
</dbReference>
<feature type="chain" id="PRO_5011815147" description="UDP-glucuronosyltransferase" evidence="5">
    <location>
        <begin position="21"/>
        <end position="510"/>
    </location>
</feature>
<keyword evidence="5" id="KW-0732">Signal</keyword>
<dbReference type="Gene3D" id="3.40.50.2000">
    <property type="entry name" value="Glycogen Phosphorylase B"/>
    <property type="match status" value="2"/>
</dbReference>
<feature type="transmembrane region" description="Helical" evidence="5">
    <location>
        <begin position="477"/>
        <end position="500"/>
    </location>
</feature>
<comment type="similarity">
    <text evidence="1 4">Belongs to the UDP-glycosyltransferase family.</text>
</comment>
<evidence type="ECO:0000256" key="5">
    <source>
        <dbReference type="RuleBase" id="RU362059"/>
    </source>
</evidence>
<protein>
    <recommendedName>
        <fullName evidence="5">UDP-glucuronosyltransferase</fullName>
        <ecNumber evidence="5">2.4.1.17</ecNumber>
    </recommendedName>
</protein>
<name>A0A1W7R8H2_AEDAL</name>
<proteinExistence type="inferred from homology"/>
<comment type="catalytic activity">
    <reaction evidence="5">
        <text>glucuronate acceptor + UDP-alpha-D-glucuronate = acceptor beta-D-glucuronoside + UDP + H(+)</text>
        <dbReference type="Rhea" id="RHEA:21032"/>
        <dbReference type="ChEBI" id="CHEBI:15378"/>
        <dbReference type="ChEBI" id="CHEBI:58052"/>
        <dbReference type="ChEBI" id="CHEBI:58223"/>
        <dbReference type="ChEBI" id="CHEBI:132367"/>
        <dbReference type="ChEBI" id="CHEBI:132368"/>
        <dbReference type="EC" id="2.4.1.17"/>
    </reaction>
</comment>
<keyword evidence="3 4" id="KW-0808">Transferase</keyword>
<dbReference type="InterPro" id="IPR035595">
    <property type="entry name" value="UDP_glycos_trans_CS"/>
</dbReference>
<dbReference type="EC" id="2.4.1.17" evidence="5"/>
<evidence type="ECO:0000256" key="1">
    <source>
        <dbReference type="ARBA" id="ARBA00009995"/>
    </source>
</evidence>
<dbReference type="Pfam" id="PF00201">
    <property type="entry name" value="UDPGT"/>
    <property type="match status" value="1"/>
</dbReference>
<dbReference type="InterPro" id="IPR050271">
    <property type="entry name" value="UDP-glycosyltransferase"/>
</dbReference>
<reference evidence="6" key="1">
    <citation type="submission" date="2016-03" db="EMBL/GenBank/DDBJ databases">
        <title>RNAseq analyses of the sensorial organs of adult female Aedes albopictus.</title>
        <authorList>
            <person name="Fabrizio L."/>
            <person name="Ribeiro J.M."/>
            <person name="Arca B."/>
        </authorList>
    </citation>
    <scope>NUCLEOTIDE SEQUENCE</scope>
</reference>
<dbReference type="InterPro" id="IPR002213">
    <property type="entry name" value="UDP_glucos_trans"/>
</dbReference>
<accession>A0A1W7R8H2</accession>
<dbReference type="EMBL" id="GEHC01000199">
    <property type="protein sequence ID" value="JAV47446.1"/>
    <property type="molecule type" value="Transcribed_RNA"/>
</dbReference>
<organism evidence="6">
    <name type="scientific">Aedes albopictus</name>
    <name type="common">Asian tiger mosquito</name>
    <name type="synonym">Stegomyia albopicta</name>
    <dbReference type="NCBI Taxonomy" id="7160"/>
    <lineage>
        <taxon>Eukaryota</taxon>
        <taxon>Metazoa</taxon>
        <taxon>Ecdysozoa</taxon>
        <taxon>Arthropoda</taxon>
        <taxon>Hexapoda</taxon>
        <taxon>Insecta</taxon>
        <taxon>Pterygota</taxon>
        <taxon>Neoptera</taxon>
        <taxon>Endopterygota</taxon>
        <taxon>Diptera</taxon>
        <taxon>Nematocera</taxon>
        <taxon>Culicoidea</taxon>
        <taxon>Culicidae</taxon>
        <taxon>Culicinae</taxon>
        <taxon>Aedini</taxon>
        <taxon>Aedes</taxon>
        <taxon>Stegomyia</taxon>
    </lineage>
</organism>
<sequence>MYFLFRIIFLLGVLLTVTSGYRILGINMSPSRSHVIVQEALLKELARRGHHVTMVSPYPLQSPLENYRHITIPMPDWSKGAMKNLMRDQSQWSMVKTFPEMNRIALESANNSIHHPEVHKIIKEEKFDLLVVGLMADFLLGVSNWIGAPTVVVNPNAAMPLVNEMVGNPYPIAAVPNTMRGMLNPMGFTGRMQNLLISFLEDAFNWYMKHTSEQFYDSIFPRGQFPSYDEVRRNVSLVLINQHFTKTSPRPYVQAMVEVGGLQIKQTPDPLPEDLRKWTDEAEDGFILFSLGTNLLSSTIPKEKLDALINTFARLKQRVIWKWDVEHMPNKPANILLKKWLPQDDLLAHKNCRLFVMHGGLGGVAEALFHGVPLLGMPFFGDQQANTLAVEKEGWAVIVQFADLTEETFSSAMDEILTNSSYTEKAKQLSSLYRDRPQSAMDTAVFWTEYVMRHKGAPHMRYPGVDLNFFQLHMLDLFAVIFVSLYIAIKVVSLACRRICRRKQSKLKVR</sequence>
<keyword evidence="5" id="KW-0472">Membrane</keyword>
<dbReference type="GO" id="GO:0015020">
    <property type="term" value="F:glucuronosyltransferase activity"/>
    <property type="evidence" value="ECO:0007669"/>
    <property type="project" value="UniProtKB-EC"/>
</dbReference>
<dbReference type="VEuPathDB" id="VectorBase:AALFPA_044431"/>
<keyword evidence="5" id="KW-1133">Transmembrane helix</keyword>
<dbReference type="VEuPathDB" id="VectorBase:AALF018377"/>
<comment type="subcellular location">
    <subcellularLocation>
        <location evidence="5">Membrane</location>
        <topology evidence="5">Single-pass membrane protein</topology>
    </subcellularLocation>
</comment>
<evidence type="ECO:0000256" key="4">
    <source>
        <dbReference type="RuleBase" id="RU003718"/>
    </source>
</evidence>
<evidence type="ECO:0000256" key="2">
    <source>
        <dbReference type="ARBA" id="ARBA00022676"/>
    </source>
</evidence>
<dbReference type="FunFam" id="3.40.50.2000:FF:000050">
    <property type="entry name" value="UDP-glucuronosyltransferase"/>
    <property type="match status" value="1"/>
</dbReference>
<dbReference type="PROSITE" id="PS00375">
    <property type="entry name" value="UDPGT"/>
    <property type="match status" value="1"/>
</dbReference>
<keyword evidence="2 4" id="KW-0328">Glycosyltransferase</keyword>
<keyword evidence="5" id="KW-0812">Transmembrane</keyword>
<dbReference type="GO" id="GO:0016020">
    <property type="term" value="C:membrane"/>
    <property type="evidence" value="ECO:0007669"/>
    <property type="project" value="UniProtKB-SubCell"/>
</dbReference>
<evidence type="ECO:0000313" key="6">
    <source>
        <dbReference type="EMBL" id="JAV47446.1"/>
    </source>
</evidence>
<feature type="signal peptide" evidence="5">
    <location>
        <begin position="1"/>
        <end position="20"/>
    </location>
</feature>
<dbReference type="VEuPathDB" id="VectorBase:AALC636_033978"/>
<dbReference type="PANTHER" id="PTHR48043:SF159">
    <property type="entry name" value="EG:EG0003.4 PROTEIN-RELATED"/>
    <property type="match status" value="1"/>
</dbReference>
<evidence type="ECO:0000256" key="3">
    <source>
        <dbReference type="ARBA" id="ARBA00022679"/>
    </source>
</evidence>
<dbReference type="PANTHER" id="PTHR48043">
    <property type="entry name" value="EG:EG0003.4 PROTEIN-RELATED"/>
    <property type="match status" value="1"/>
</dbReference>